<reference evidence="2 3" key="1">
    <citation type="submission" date="2021-04" db="EMBL/GenBank/DDBJ databases">
        <title>Draft genome sequence of Paenibacillus cisolokensis, LC2-13A.</title>
        <authorList>
            <person name="Uke A."/>
            <person name="Chhe C."/>
            <person name="Baramee S."/>
            <person name="Kosugi A."/>
        </authorList>
    </citation>
    <scope>NUCLEOTIDE SEQUENCE [LARGE SCALE GENOMIC DNA]</scope>
    <source>
        <strain evidence="2 3">LC2-13A</strain>
    </source>
</reference>
<evidence type="ECO:0000313" key="2">
    <source>
        <dbReference type="EMBL" id="GIQ66790.1"/>
    </source>
</evidence>
<evidence type="ECO:0000313" key="3">
    <source>
        <dbReference type="Proteomes" id="UP000680304"/>
    </source>
</evidence>
<dbReference type="InterPro" id="IPR012338">
    <property type="entry name" value="Beta-lactam/transpept-like"/>
</dbReference>
<comment type="caution">
    <text evidence="2">The sequence shown here is derived from an EMBL/GenBank/DDBJ whole genome shotgun (WGS) entry which is preliminary data.</text>
</comment>
<evidence type="ECO:0000259" key="1">
    <source>
        <dbReference type="Pfam" id="PF00144"/>
    </source>
</evidence>
<protein>
    <recommendedName>
        <fullName evidence="1">Beta-lactamase-related domain-containing protein</fullName>
    </recommendedName>
</protein>
<dbReference type="SUPFAM" id="SSF56601">
    <property type="entry name" value="beta-lactamase/transpeptidase-like"/>
    <property type="match status" value="1"/>
</dbReference>
<dbReference type="Proteomes" id="UP000680304">
    <property type="component" value="Unassembled WGS sequence"/>
</dbReference>
<dbReference type="Gene3D" id="3.40.710.10">
    <property type="entry name" value="DD-peptidase/beta-lactamase superfamily"/>
    <property type="match status" value="1"/>
</dbReference>
<dbReference type="EMBL" id="BOVJ01000209">
    <property type="protein sequence ID" value="GIQ66790.1"/>
    <property type="molecule type" value="Genomic_DNA"/>
</dbReference>
<accession>A0ABQ4NF17</accession>
<dbReference type="PANTHER" id="PTHR46825">
    <property type="entry name" value="D-ALANYL-D-ALANINE-CARBOXYPEPTIDASE/ENDOPEPTIDASE AMPH"/>
    <property type="match status" value="1"/>
</dbReference>
<feature type="domain" description="Beta-lactamase-related" evidence="1">
    <location>
        <begin position="48"/>
        <end position="345"/>
    </location>
</feature>
<dbReference type="Pfam" id="PF00144">
    <property type="entry name" value="Beta-lactamase"/>
    <property type="match status" value="1"/>
</dbReference>
<organism evidence="2 3">
    <name type="scientific">Paenibacillus cisolokensis</name>
    <dbReference type="NCBI Taxonomy" id="1658519"/>
    <lineage>
        <taxon>Bacteria</taxon>
        <taxon>Bacillati</taxon>
        <taxon>Bacillota</taxon>
        <taxon>Bacilli</taxon>
        <taxon>Bacillales</taxon>
        <taxon>Paenibacillaceae</taxon>
        <taxon>Paenibacillus</taxon>
    </lineage>
</organism>
<keyword evidence="3" id="KW-1185">Reference proteome</keyword>
<name>A0ABQ4NF17_9BACL</name>
<gene>
    <name evidence="2" type="ORF">PACILC2_53580</name>
</gene>
<sequence>MGGMLSKELVRQQIEEKLKRKVASDPKLHQVHMLIHSDKLNIHWPMAAGKTDEAPVNPHQPFHTASVGKTFTSVIVAKLVERGLAKFEDPIARYLPSTILEGLHLFKGKDYTYDIQIKHLLNNTSGVPDYFEDKPKRHRAFMQDILEDPSRFWTAEETIQWSKQHLEPRFPPGKGIHYTDTGYNLLGLIIESITSKPYHEILHDYIFRPLQMRHSYLSHYSESAVQSEYPVAHVYLNHLKVNVDEYRSFSSFYAGGQAVCTTEDLLLFMKALVENRLVKPEILNAMQNWNKMWPGMEYGYGLMRMRFIPFTQKYLAWGHLGASGAFMLYFPNLDVYAMGSFNQTAYRSKSMNYLFLTSFAKYQRLIDSIVAVRP</sequence>
<dbReference type="PANTHER" id="PTHR46825:SF7">
    <property type="entry name" value="D-ALANYL-D-ALANINE CARBOXYPEPTIDASE"/>
    <property type="match status" value="1"/>
</dbReference>
<dbReference type="InterPro" id="IPR050491">
    <property type="entry name" value="AmpC-like"/>
</dbReference>
<proteinExistence type="predicted"/>
<dbReference type="InterPro" id="IPR001466">
    <property type="entry name" value="Beta-lactam-related"/>
</dbReference>